<evidence type="ECO:0000259" key="1">
    <source>
        <dbReference type="SMART" id="SM00343"/>
    </source>
</evidence>
<sequence>MWGYLKKVYNQSNAAQRLQLELELGQLTQGNIVYESVPSEGLTAVQSVHKTSKRDQFLMKLRGDFEPIRSNLMNRNPVPSLDTCIGELFREEQRLVTQTSIDQKAQDSSPIPVAYAAQVKHRGGRDVSNFQCYICKGFGHVAINCTKNSAIIAR</sequence>
<dbReference type="PANTHER" id="PTHR34222">
    <property type="entry name" value="GAG_PRE-INTEGRS DOMAIN-CONTAINING PROTEIN"/>
    <property type="match status" value="1"/>
</dbReference>
<dbReference type="Gene3D" id="4.10.60.10">
    <property type="entry name" value="Zinc finger, CCHC-type"/>
    <property type="match status" value="1"/>
</dbReference>
<dbReference type="InterPro" id="IPR001878">
    <property type="entry name" value="Znf_CCHC"/>
</dbReference>
<keyword evidence="3" id="KW-1185">Reference proteome</keyword>
<dbReference type="SMART" id="SM00343">
    <property type="entry name" value="ZnF_C2HC"/>
    <property type="match status" value="1"/>
</dbReference>
<reference evidence="2" key="1">
    <citation type="journal article" date="2016" name="Nat. Genet.">
        <title>A high-quality carrot genome assembly provides new insights into carotenoid accumulation and asterid genome evolution.</title>
        <authorList>
            <person name="Iorizzo M."/>
            <person name="Ellison S."/>
            <person name="Senalik D."/>
            <person name="Zeng P."/>
            <person name="Satapoomin P."/>
            <person name="Huang J."/>
            <person name="Bowman M."/>
            <person name="Iovene M."/>
            <person name="Sanseverino W."/>
            <person name="Cavagnaro P."/>
            <person name="Yildiz M."/>
            <person name="Macko-Podgorni A."/>
            <person name="Moranska E."/>
            <person name="Grzebelus E."/>
            <person name="Grzebelus D."/>
            <person name="Ashrafi H."/>
            <person name="Zheng Z."/>
            <person name="Cheng S."/>
            <person name="Spooner D."/>
            <person name="Van Deynze A."/>
            <person name="Simon P."/>
        </authorList>
    </citation>
    <scope>NUCLEOTIDE SEQUENCE</scope>
    <source>
        <tissue evidence="2">Leaf</tissue>
    </source>
</reference>
<name>A0AAF0XPA4_DAUCS</name>
<dbReference type="InterPro" id="IPR036875">
    <property type="entry name" value="Znf_CCHC_sf"/>
</dbReference>
<dbReference type="PANTHER" id="PTHR34222:SF100">
    <property type="entry name" value="CCHC-TYPE DOMAIN-CONTAINING PROTEIN"/>
    <property type="match status" value="1"/>
</dbReference>
<accession>A0AAF0XPA4</accession>
<dbReference type="EMBL" id="CP093349">
    <property type="protein sequence ID" value="WOH10096.1"/>
    <property type="molecule type" value="Genomic_DNA"/>
</dbReference>
<dbReference type="GO" id="GO:0008270">
    <property type="term" value="F:zinc ion binding"/>
    <property type="evidence" value="ECO:0007669"/>
    <property type="project" value="InterPro"/>
</dbReference>
<protein>
    <recommendedName>
        <fullName evidence="1">CCHC-type domain-containing protein</fullName>
    </recommendedName>
</protein>
<evidence type="ECO:0000313" key="3">
    <source>
        <dbReference type="Proteomes" id="UP000077755"/>
    </source>
</evidence>
<reference evidence="2" key="2">
    <citation type="submission" date="2022-03" db="EMBL/GenBank/DDBJ databases">
        <title>Draft title - Genomic analysis of global carrot germplasm unveils the trajectory of domestication and the origin of high carotenoid orange carrot.</title>
        <authorList>
            <person name="Iorizzo M."/>
            <person name="Ellison S."/>
            <person name="Senalik D."/>
            <person name="Macko-Podgorni A."/>
            <person name="Grzebelus D."/>
            <person name="Bostan H."/>
            <person name="Rolling W."/>
            <person name="Curaba J."/>
            <person name="Simon P."/>
        </authorList>
    </citation>
    <scope>NUCLEOTIDE SEQUENCE</scope>
    <source>
        <tissue evidence="2">Leaf</tissue>
    </source>
</reference>
<dbReference type="Proteomes" id="UP000077755">
    <property type="component" value="Chromosome 7"/>
</dbReference>
<dbReference type="AlphaFoldDB" id="A0AAF0XPA4"/>
<dbReference type="SUPFAM" id="SSF57756">
    <property type="entry name" value="Retrovirus zinc finger-like domains"/>
    <property type="match status" value="1"/>
</dbReference>
<dbReference type="GO" id="GO:0003676">
    <property type="term" value="F:nucleic acid binding"/>
    <property type="evidence" value="ECO:0007669"/>
    <property type="project" value="InterPro"/>
</dbReference>
<feature type="domain" description="CCHC-type" evidence="1">
    <location>
        <begin position="131"/>
        <end position="147"/>
    </location>
</feature>
<gene>
    <name evidence="2" type="ORF">DCAR_0729557</name>
</gene>
<organism evidence="2 3">
    <name type="scientific">Daucus carota subsp. sativus</name>
    <name type="common">Carrot</name>
    <dbReference type="NCBI Taxonomy" id="79200"/>
    <lineage>
        <taxon>Eukaryota</taxon>
        <taxon>Viridiplantae</taxon>
        <taxon>Streptophyta</taxon>
        <taxon>Embryophyta</taxon>
        <taxon>Tracheophyta</taxon>
        <taxon>Spermatophyta</taxon>
        <taxon>Magnoliopsida</taxon>
        <taxon>eudicotyledons</taxon>
        <taxon>Gunneridae</taxon>
        <taxon>Pentapetalae</taxon>
        <taxon>asterids</taxon>
        <taxon>campanulids</taxon>
        <taxon>Apiales</taxon>
        <taxon>Apiaceae</taxon>
        <taxon>Apioideae</taxon>
        <taxon>Scandiceae</taxon>
        <taxon>Daucinae</taxon>
        <taxon>Daucus</taxon>
        <taxon>Daucus sect. Daucus</taxon>
    </lineage>
</organism>
<evidence type="ECO:0000313" key="2">
    <source>
        <dbReference type="EMBL" id="WOH10096.1"/>
    </source>
</evidence>
<proteinExistence type="predicted"/>